<accession>A0A2S6HH00</accession>
<evidence type="ECO:0000313" key="1">
    <source>
        <dbReference type="EMBL" id="PPK76726.1"/>
    </source>
</evidence>
<dbReference type="AlphaFoldDB" id="A0A2S6HH00"/>
<dbReference type="EMBL" id="PTIZ01000003">
    <property type="protein sequence ID" value="PPK76726.1"/>
    <property type="molecule type" value="Genomic_DNA"/>
</dbReference>
<sequence>MAISIGYRARSFLFKPGENRYSQTLFILTQEAIMADTGIDNNAVAVPNKILQLQAGKS</sequence>
<proteinExistence type="predicted"/>
<evidence type="ECO:0000313" key="2">
    <source>
        <dbReference type="Proteomes" id="UP000240010"/>
    </source>
</evidence>
<name>A0A2S6HH00_9GAMM</name>
<comment type="caution">
    <text evidence="1">The sequence shown here is derived from an EMBL/GenBank/DDBJ whole genome shotgun (WGS) entry which is preliminary data.</text>
</comment>
<gene>
    <name evidence="1" type="ORF">B0F87_103333</name>
</gene>
<protein>
    <submittedName>
        <fullName evidence="1">Uncharacterized protein</fullName>
    </submittedName>
</protein>
<organism evidence="1 2">
    <name type="scientific">Methylobacter tundripaludum</name>
    <dbReference type="NCBI Taxonomy" id="173365"/>
    <lineage>
        <taxon>Bacteria</taxon>
        <taxon>Pseudomonadati</taxon>
        <taxon>Pseudomonadota</taxon>
        <taxon>Gammaproteobacteria</taxon>
        <taxon>Methylococcales</taxon>
        <taxon>Methylococcaceae</taxon>
        <taxon>Methylobacter</taxon>
    </lineage>
</organism>
<reference evidence="1 2" key="1">
    <citation type="submission" date="2018-02" db="EMBL/GenBank/DDBJ databases">
        <title>Subsurface microbial communities from deep shales in Ohio and West Virginia, USA.</title>
        <authorList>
            <person name="Wrighton K."/>
        </authorList>
    </citation>
    <scope>NUCLEOTIDE SEQUENCE [LARGE SCALE GENOMIC DNA]</scope>
    <source>
        <strain evidence="1 2">OWC-DMM</strain>
    </source>
</reference>
<dbReference type="RefSeq" id="WP_181050067.1">
    <property type="nucleotide sequence ID" value="NZ_PTIZ01000003.1"/>
</dbReference>
<dbReference type="Proteomes" id="UP000240010">
    <property type="component" value="Unassembled WGS sequence"/>
</dbReference>